<gene>
    <name evidence="1" type="ORF">BYL167_LOCUS52746</name>
</gene>
<reference evidence="1" key="1">
    <citation type="submission" date="2021-02" db="EMBL/GenBank/DDBJ databases">
        <authorList>
            <person name="Nowell W R."/>
        </authorList>
    </citation>
    <scope>NUCLEOTIDE SEQUENCE</scope>
</reference>
<evidence type="ECO:0000313" key="2">
    <source>
        <dbReference type="Proteomes" id="UP000681967"/>
    </source>
</evidence>
<sequence>TSSRIQPCTLTSYECSYVRELDDDTLVTDADRSHLIDYTQHSYEHERQRYGDFACTNDDSDAAESMVN</sequence>
<comment type="caution">
    <text evidence="1">The sequence shown here is derived from an EMBL/GenBank/DDBJ whole genome shotgun (WGS) entry which is preliminary data.</text>
</comment>
<dbReference type="Proteomes" id="UP000681967">
    <property type="component" value="Unassembled WGS sequence"/>
</dbReference>
<feature type="non-terminal residue" evidence="1">
    <location>
        <position position="1"/>
    </location>
</feature>
<proteinExistence type="predicted"/>
<accession>A0A8S3CSM9</accession>
<dbReference type="AlphaFoldDB" id="A0A8S3CSM9"/>
<evidence type="ECO:0000313" key="1">
    <source>
        <dbReference type="EMBL" id="CAF4915215.1"/>
    </source>
</evidence>
<feature type="non-terminal residue" evidence="1">
    <location>
        <position position="68"/>
    </location>
</feature>
<name>A0A8S3CSM9_9BILA</name>
<organism evidence="1 2">
    <name type="scientific">Rotaria magnacalcarata</name>
    <dbReference type="NCBI Taxonomy" id="392030"/>
    <lineage>
        <taxon>Eukaryota</taxon>
        <taxon>Metazoa</taxon>
        <taxon>Spiralia</taxon>
        <taxon>Gnathifera</taxon>
        <taxon>Rotifera</taxon>
        <taxon>Eurotatoria</taxon>
        <taxon>Bdelloidea</taxon>
        <taxon>Philodinida</taxon>
        <taxon>Philodinidae</taxon>
        <taxon>Rotaria</taxon>
    </lineage>
</organism>
<dbReference type="EMBL" id="CAJOBH010172383">
    <property type="protein sequence ID" value="CAF4915215.1"/>
    <property type="molecule type" value="Genomic_DNA"/>
</dbReference>
<protein>
    <submittedName>
        <fullName evidence="1">Uncharacterized protein</fullName>
    </submittedName>
</protein>